<dbReference type="PANTHER" id="PTHR46929:SF3">
    <property type="entry name" value="MYB_SANT-LIKE DOMAIN-CONTAINING PROTEIN"/>
    <property type="match status" value="1"/>
</dbReference>
<organism evidence="3 4">
    <name type="scientific">Laccaria amethystina LaAM-08-1</name>
    <dbReference type="NCBI Taxonomy" id="1095629"/>
    <lineage>
        <taxon>Eukaryota</taxon>
        <taxon>Fungi</taxon>
        <taxon>Dikarya</taxon>
        <taxon>Basidiomycota</taxon>
        <taxon>Agaricomycotina</taxon>
        <taxon>Agaricomycetes</taxon>
        <taxon>Agaricomycetidae</taxon>
        <taxon>Agaricales</taxon>
        <taxon>Agaricineae</taxon>
        <taxon>Hydnangiaceae</taxon>
        <taxon>Laccaria</taxon>
    </lineage>
</organism>
<evidence type="ECO:0000256" key="1">
    <source>
        <dbReference type="SAM" id="MobiDB-lite"/>
    </source>
</evidence>
<dbReference type="InterPro" id="IPR024752">
    <property type="entry name" value="Myb/SANT-like_dom"/>
</dbReference>
<proteinExistence type="predicted"/>
<dbReference type="HOGENOM" id="CLU_067859_0_0_1"/>
<accession>A0A0C9X172</accession>
<feature type="domain" description="Myb/SANT-like" evidence="2">
    <location>
        <begin position="7"/>
        <end position="103"/>
    </location>
</feature>
<evidence type="ECO:0000259" key="2">
    <source>
        <dbReference type="Pfam" id="PF12776"/>
    </source>
</evidence>
<dbReference type="EMBL" id="KN839024">
    <property type="protein sequence ID" value="KIJ91326.1"/>
    <property type="molecule type" value="Genomic_DNA"/>
</dbReference>
<reference evidence="3 4" key="1">
    <citation type="submission" date="2014-04" db="EMBL/GenBank/DDBJ databases">
        <authorList>
            <consortium name="DOE Joint Genome Institute"/>
            <person name="Kuo A."/>
            <person name="Kohler A."/>
            <person name="Nagy L.G."/>
            <person name="Floudas D."/>
            <person name="Copeland A."/>
            <person name="Barry K.W."/>
            <person name="Cichocki N."/>
            <person name="Veneault-Fourrey C."/>
            <person name="LaButti K."/>
            <person name="Lindquist E.A."/>
            <person name="Lipzen A."/>
            <person name="Lundell T."/>
            <person name="Morin E."/>
            <person name="Murat C."/>
            <person name="Sun H."/>
            <person name="Tunlid A."/>
            <person name="Henrissat B."/>
            <person name="Grigoriev I.V."/>
            <person name="Hibbett D.S."/>
            <person name="Martin F."/>
            <person name="Nordberg H.P."/>
            <person name="Cantor M.N."/>
            <person name="Hua S.X."/>
        </authorList>
    </citation>
    <scope>NUCLEOTIDE SEQUENCE [LARGE SCALE GENOMIC DNA]</scope>
    <source>
        <strain evidence="3 4">LaAM-08-1</strain>
    </source>
</reference>
<protein>
    <submittedName>
        <fullName evidence="3">Unplaced genomic scaffold K443scaffold_489, whole genome shotgun sequence</fullName>
    </submittedName>
</protein>
<gene>
    <name evidence="3" type="ORF">K443DRAFT_14501</name>
</gene>
<reference evidence="4" key="2">
    <citation type="submission" date="2015-01" db="EMBL/GenBank/DDBJ databases">
        <title>Evolutionary Origins and Diversification of the Mycorrhizal Mutualists.</title>
        <authorList>
            <consortium name="DOE Joint Genome Institute"/>
            <consortium name="Mycorrhizal Genomics Consortium"/>
            <person name="Kohler A."/>
            <person name="Kuo A."/>
            <person name="Nagy L.G."/>
            <person name="Floudas D."/>
            <person name="Copeland A."/>
            <person name="Barry K.W."/>
            <person name="Cichocki N."/>
            <person name="Veneault-Fourrey C."/>
            <person name="LaButti K."/>
            <person name="Lindquist E.A."/>
            <person name="Lipzen A."/>
            <person name="Lundell T."/>
            <person name="Morin E."/>
            <person name="Murat C."/>
            <person name="Riley R."/>
            <person name="Ohm R."/>
            <person name="Sun H."/>
            <person name="Tunlid A."/>
            <person name="Henrissat B."/>
            <person name="Grigoriev I.V."/>
            <person name="Hibbett D.S."/>
            <person name="Martin F."/>
        </authorList>
    </citation>
    <scope>NUCLEOTIDE SEQUENCE [LARGE SCALE GENOMIC DNA]</scope>
    <source>
        <strain evidence="4">LaAM-08-1</strain>
    </source>
</reference>
<keyword evidence="4" id="KW-1185">Reference proteome</keyword>
<dbReference type="AlphaFoldDB" id="A0A0C9X172"/>
<dbReference type="STRING" id="1095629.A0A0C9X172"/>
<dbReference type="OrthoDB" id="3186724at2759"/>
<feature type="compositionally biased region" description="Acidic residues" evidence="1">
    <location>
        <begin position="170"/>
        <end position="180"/>
    </location>
</feature>
<dbReference type="Proteomes" id="UP000054477">
    <property type="component" value="Unassembled WGS sequence"/>
</dbReference>
<feature type="region of interest" description="Disordered" evidence="1">
    <location>
        <begin position="138"/>
        <end position="214"/>
    </location>
</feature>
<name>A0A0C9X172_9AGAR</name>
<evidence type="ECO:0000313" key="3">
    <source>
        <dbReference type="EMBL" id="KIJ91326.1"/>
    </source>
</evidence>
<sequence length="309" mass="33717">MAPSAIWTPAEEAALVDFLVDNKAEAGDGGNFKKATFQRAANSIAPLREHGAAKTVKSVQNKWTTFRKLYRVIRAIQAVSGWVWSDDTGATITPHSASSWDDYVKSHPEAKPFRNKGWRHFTKVSLIMPSTAVSANVFHPTATPDEDHSSPPPSEPNSSQQLNEQSEIPAVDDSDGDEEIQPPQASASHKRAREPATPSRPAAKRPRASHGATALQDMSASLTQVGMALTSALAPPPNAVDPTPRRRTNAIAAVLRLEMGWLDNSQLVAFIDFIRVDQTAADIYLALSEPDVRKEWVRTQLEKLGVLVF</sequence>
<evidence type="ECO:0000313" key="4">
    <source>
        <dbReference type="Proteomes" id="UP000054477"/>
    </source>
</evidence>
<dbReference type="Pfam" id="PF12776">
    <property type="entry name" value="Myb_DNA-bind_3"/>
    <property type="match status" value="1"/>
</dbReference>
<dbReference type="PANTHER" id="PTHR46929">
    <property type="entry name" value="EXPRESSED PROTEIN"/>
    <property type="match status" value="1"/>
</dbReference>